<dbReference type="GO" id="GO:0000049">
    <property type="term" value="F:tRNA binding"/>
    <property type="evidence" value="ECO:0007669"/>
    <property type="project" value="UniProtKB-UniRule"/>
</dbReference>
<dbReference type="PIRSF" id="PIRSF002161">
    <property type="entry name" value="Ribosomal_L5"/>
    <property type="match status" value="1"/>
</dbReference>
<evidence type="ECO:0000256" key="3">
    <source>
        <dbReference type="ARBA" id="ARBA00023274"/>
    </source>
</evidence>
<dbReference type="FunFam" id="3.30.1440.10:FF:000001">
    <property type="entry name" value="50S ribosomal protein L5"/>
    <property type="match status" value="1"/>
</dbReference>
<name>A0A2H0TH00_9BACT</name>
<gene>
    <name evidence="5" type="primary">rplE</name>
    <name evidence="9" type="ORF">COU46_02475</name>
</gene>
<evidence type="ECO:0000256" key="2">
    <source>
        <dbReference type="ARBA" id="ARBA00022980"/>
    </source>
</evidence>
<evidence type="ECO:0000313" key="9">
    <source>
        <dbReference type="EMBL" id="PIR70254.1"/>
    </source>
</evidence>
<dbReference type="Gene3D" id="3.30.1440.10">
    <property type="match status" value="1"/>
</dbReference>
<evidence type="ECO:0000256" key="6">
    <source>
        <dbReference type="RuleBase" id="RU003930"/>
    </source>
</evidence>
<dbReference type="InterPro" id="IPR020930">
    <property type="entry name" value="Ribosomal_uL5_bac-type"/>
</dbReference>
<sequence length="177" mass="19921">MTTTKQKTNKEENRKLMADLGYKNTMAVPKIEKVVLNVGVGRRTEEERGRIVKALELISGQHLAPRPAKKSISSFKLRQGQIVGYAVTLRGKRMNDFMSRFINIALPRTRDFRGVDSNSVDNQGNLTTAIREHIVFPEIAGEDTRTIFGFEVTIVTSARSKKEGVAFFKAMGFPFKK</sequence>
<keyword evidence="5" id="KW-0699">rRNA-binding</keyword>
<dbReference type="AlphaFoldDB" id="A0A2H0TH00"/>
<dbReference type="GO" id="GO:0003735">
    <property type="term" value="F:structural constituent of ribosome"/>
    <property type="evidence" value="ECO:0007669"/>
    <property type="project" value="InterPro"/>
</dbReference>
<dbReference type="Proteomes" id="UP000229383">
    <property type="component" value="Unassembled WGS sequence"/>
</dbReference>
<evidence type="ECO:0000256" key="4">
    <source>
        <dbReference type="ARBA" id="ARBA00035245"/>
    </source>
</evidence>
<dbReference type="InterPro" id="IPR002132">
    <property type="entry name" value="Ribosomal_uL5"/>
</dbReference>
<proteinExistence type="inferred from homology"/>
<comment type="caution">
    <text evidence="9">The sequence shown here is derived from an EMBL/GenBank/DDBJ whole genome shotgun (WGS) entry which is preliminary data.</text>
</comment>
<keyword evidence="3 5" id="KW-0687">Ribonucleoprotein</keyword>
<accession>A0A2H0TH00</accession>
<dbReference type="PANTHER" id="PTHR11994">
    <property type="entry name" value="60S RIBOSOMAL PROTEIN L11-RELATED"/>
    <property type="match status" value="1"/>
</dbReference>
<dbReference type="InterPro" id="IPR022803">
    <property type="entry name" value="Ribosomal_uL5_dom_sf"/>
</dbReference>
<dbReference type="InterPro" id="IPR031310">
    <property type="entry name" value="Ribosomal_uL5_N"/>
</dbReference>
<comment type="function">
    <text evidence="5">This is 1 of the proteins that bind and probably mediate the attachment of the 5S RNA into the large ribosomal subunit, where it forms part of the central protuberance. In the 70S ribosome it contacts protein S13 of the 30S subunit (bridge B1b), connecting the 2 subunits; this bridge is implicated in subunit movement. Contacts the P site tRNA; the 5S rRNA and some of its associated proteins might help stabilize positioning of ribosome-bound tRNAs.</text>
</comment>
<feature type="domain" description="Large ribosomal subunit protein uL5 C-terminal" evidence="8">
    <location>
        <begin position="83"/>
        <end position="175"/>
    </location>
</feature>
<dbReference type="InterPro" id="IPR031309">
    <property type="entry name" value="Ribosomal_uL5_C"/>
</dbReference>
<keyword evidence="5" id="KW-0694">RNA-binding</keyword>
<evidence type="ECO:0000256" key="1">
    <source>
        <dbReference type="ARBA" id="ARBA00008553"/>
    </source>
</evidence>
<comment type="similarity">
    <text evidence="1 5 6">Belongs to the universal ribosomal protein uL5 family.</text>
</comment>
<dbReference type="NCBIfam" id="NF000585">
    <property type="entry name" value="PRK00010.1"/>
    <property type="match status" value="1"/>
</dbReference>
<evidence type="ECO:0000259" key="7">
    <source>
        <dbReference type="Pfam" id="PF00281"/>
    </source>
</evidence>
<dbReference type="Pfam" id="PF00281">
    <property type="entry name" value="Ribosomal_L5"/>
    <property type="match status" value="1"/>
</dbReference>
<evidence type="ECO:0000313" key="10">
    <source>
        <dbReference type="Proteomes" id="UP000229383"/>
    </source>
</evidence>
<evidence type="ECO:0000259" key="8">
    <source>
        <dbReference type="Pfam" id="PF00673"/>
    </source>
</evidence>
<keyword evidence="5" id="KW-0820">tRNA-binding</keyword>
<dbReference type="EMBL" id="PFCN01000030">
    <property type="protein sequence ID" value="PIR70254.1"/>
    <property type="molecule type" value="Genomic_DNA"/>
</dbReference>
<dbReference type="HAMAP" id="MF_01333_B">
    <property type="entry name" value="Ribosomal_uL5_B"/>
    <property type="match status" value="1"/>
</dbReference>
<dbReference type="GO" id="GO:1990904">
    <property type="term" value="C:ribonucleoprotein complex"/>
    <property type="evidence" value="ECO:0007669"/>
    <property type="project" value="UniProtKB-KW"/>
</dbReference>
<keyword evidence="2 5" id="KW-0689">Ribosomal protein</keyword>
<dbReference type="GO" id="GO:0019843">
    <property type="term" value="F:rRNA binding"/>
    <property type="evidence" value="ECO:0007669"/>
    <property type="project" value="UniProtKB-UniRule"/>
</dbReference>
<feature type="domain" description="Large ribosomal subunit protein uL5 N-terminal" evidence="7">
    <location>
        <begin position="24"/>
        <end position="78"/>
    </location>
</feature>
<dbReference type="GO" id="GO:0005840">
    <property type="term" value="C:ribosome"/>
    <property type="evidence" value="ECO:0007669"/>
    <property type="project" value="UniProtKB-KW"/>
</dbReference>
<protein>
    <recommendedName>
        <fullName evidence="4 5">Large ribosomal subunit protein uL5</fullName>
    </recommendedName>
</protein>
<organism evidence="9 10">
    <name type="scientific">Candidatus Niyogibacteria bacterium CG10_big_fil_rev_8_21_14_0_10_42_19</name>
    <dbReference type="NCBI Taxonomy" id="1974725"/>
    <lineage>
        <taxon>Bacteria</taxon>
        <taxon>Candidatus Niyogiibacteriota</taxon>
    </lineage>
</organism>
<comment type="subunit">
    <text evidence="5">Part of the 50S ribosomal subunit; part of the 5S rRNA/L5/L18/L25 subcomplex. Contacts the 5S rRNA and the P site tRNA. Forms a bridge to the 30S subunit in the 70S ribosome.</text>
</comment>
<evidence type="ECO:0000256" key="5">
    <source>
        <dbReference type="HAMAP-Rule" id="MF_01333"/>
    </source>
</evidence>
<reference evidence="10" key="1">
    <citation type="submission" date="2017-09" db="EMBL/GenBank/DDBJ databases">
        <title>Depth-based differentiation of microbial function through sediment-hosted aquifers and enrichment of novel symbionts in the deep terrestrial subsurface.</title>
        <authorList>
            <person name="Probst A.J."/>
            <person name="Ladd B."/>
            <person name="Jarett J.K."/>
            <person name="Geller-Mcgrath D.E."/>
            <person name="Sieber C.M.K."/>
            <person name="Emerson J.B."/>
            <person name="Anantharaman K."/>
            <person name="Thomas B.C."/>
            <person name="Malmstrom R."/>
            <person name="Stieglmeier M."/>
            <person name="Klingl A."/>
            <person name="Woyke T."/>
            <person name="Ryan C.M."/>
            <person name="Banfield J.F."/>
        </authorList>
    </citation>
    <scope>NUCLEOTIDE SEQUENCE [LARGE SCALE GENOMIC DNA]</scope>
</reference>
<dbReference type="GO" id="GO:0006412">
    <property type="term" value="P:translation"/>
    <property type="evidence" value="ECO:0007669"/>
    <property type="project" value="UniProtKB-UniRule"/>
</dbReference>
<dbReference type="SUPFAM" id="SSF55282">
    <property type="entry name" value="RL5-like"/>
    <property type="match status" value="1"/>
</dbReference>
<dbReference type="Pfam" id="PF00673">
    <property type="entry name" value="Ribosomal_L5_C"/>
    <property type="match status" value="1"/>
</dbReference>